<reference evidence="1" key="1">
    <citation type="submission" date="2019-11" db="EMBL/GenBank/DDBJ databases">
        <title>Nori genome reveals adaptations in red seaweeds to the harsh intertidal environment.</title>
        <authorList>
            <person name="Wang D."/>
            <person name="Mao Y."/>
        </authorList>
    </citation>
    <scope>NUCLEOTIDE SEQUENCE</scope>
    <source>
        <tissue evidence="1">Gametophyte</tissue>
    </source>
</reference>
<dbReference type="Proteomes" id="UP000798662">
    <property type="component" value="Chromosome 2"/>
</dbReference>
<organism evidence="1 2">
    <name type="scientific">Pyropia yezoensis</name>
    <name type="common">Susabi-nori</name>
    <name type="synonym">Porphyra yezoensis</name>
    <dbReference type="NCBI Taxonomy" id="2788"/>
    <lineage>
        <taxon>Eukaryota</taxon>
        <taxon>Rhodophyta</taxon>
        <taxon>Bangiophyceae</taxon>
        <taxon>Bangiales</taxon>
        <taxon>Bangiaceae</taxon>
        <taxon>Pyropia</taxon>
    </lineage>
</organism>
<dbReference type="EMBL" id="CM020619">
    <property type="protein sequence ID" value="KAK1862921.1"/>
    <property type="molecule type" value="Genomic_DNA"/>
</dbReference>
<evidence type="ECO:0000313" key="1">
    <source>
        <dbReference type="EMBL" id="KAK1862921.1"/>
    </source>
</evidence>
<name>A0ACC3BY01_PYRYE</name>
<comment type="caution">
    <text evidence="1">The sequence shown here is derived from an EMBL/GenBank/DDBJ whole genome shotgun (WGS) entry which is preliminary data.</text>
</comment>
<protein>
    <submittedName>
        <fullName evidence="1">Uncharacterized protein</fullName>
    </submittedName>
</protein>
<accession>A0ACC3BY01</accession>
<keyword evidence="2" id="KW-1185">Reference proteome</keyword>
<sequence>MAELGLAYDTTVVLQEKHCFTCGAQMPEETRIVAFPAVLYTDGNCAAPLELHAGERKCPNGHLVQYDGREDGLFSFRKQDDAGRVLLFTRSFCDSLVSFVYNSRSSYSAATSFLASLRSGFGIRRQLIVLLGRCFVAILEPTPELFVCPKCGSNPDYIVIDGQALGFQLRDKIDVYRVALHLPNMNLIVDNYSVIREPSIRAAIRKVVKTGERLNKTDAEALGKLHAAAMSCGWHGVGDRPPFCFGGAG</sequence>
<evidence type="ECO:0000313" key="2">
    <source>
        <dbReference type="Proteomes" id="UP000798662"/>
    </source>
</evidence>
<proteinExistence type="predicted"/>
<gene>
    <name evidence="1" type="ORF">I4F81_005487</name>
</gene>